<proteinExistence type="predicted"/>
<dbReference type="EMBL" id="AP022871">
    <property type="protein sequence ID" value="BCB90475.1"/>
    <property type="molecule type" value="Genomic_DNA"/>
</dbReference>
<organism evidence="1 2">
    <name type="scientific">Phytohabitans suffuscus</name>
    <dbReference type="NCBI Taxonomy" id="624315"/>
    <lineage>
        <taxon>Bacteria</taxon>
        <taxon>Bacillati</taxon>
        <taxon>Actinomycetota</taxon>
        <taxon>Actinomycetes</taxon>
        <taxon>Micromonosporales</taxon>
        <taxon>Micromonosporaceae</taxon>
    </lineage>
</organism>
<reference evidence="1 2" key="2">
    <citation type="submission" date="2020-03" db="EMBL/GenBank/DDBJ databases">
        <authorList>
            <person name="Ichikawa N."/>
            <person name="Kimura A."/>
            <person name="Kitahashi Y."/>
            <person name="Uohara A."/>
        </authorList>
    </citation>
    <scope>NUCLEOTIDE SEQUENCE [LARGE SCALE GENOMIC DNA]</scope>
    <source>
        <strain evidence="1 2">NBRC 105367</strain>
    </source>
</reference>
<name>A0A6F8YWC4_9ACTN</name>
<gene>
    <name evidence="1" type="ORF">Psuf_077880</name>
</gene>
<sequence length="116" mass="12599">MAVFDAVINNADRKGGHVLVGADGQVFGVDHGVSFNVDDKLRTVLWGWTEARLPGEAVEVLRRLGPALEGPLGEQLAVHLTVTEISRTRERVARLLATGRFPGPSEDWPAVPWPPI</sequence>
<evidence type="ECO:0000313" key="2">
    <source>
        <dbReference type="Proteomes" id="UP000503011"/>
    </source>
</evidence>
<dbReference type="KEGG" id="psuu:Psuf_077880"/>
<accession>A0A6F8YWC4</accession>
<evidence type="ECO:0008006" key="3">
    <source>
        <dbReference type="Google" id="ProtNLM"/>
    </source>
</evidence>
<reference evidence="1 2" key="1">
    <citation type="submission" date="2020-03" db="EMBL/GenBank/DDBJ databases">
        <title>Whole genome shotgun sequence of Phytohabitans suffuscus NBRC 105367.</title>
        <authorList>
            <person name="Komaki H."/>
            <person name="Tamura T."/>
        </authorList>
    </citation>
    <scope>NUCLEOTIDE SEQUENCE [LARGE SCALE GENOMIC DNA]</scope>
    <source>
        <strain evidence="1 2">NBRC 105367</strain>
    </source>
</reference>
<keyword evidence="2" id="KW-1185">Reference proteome</keyword>
<dbReference type="Proteomes" id="UP000503011">
    <property type="component" value="Chromosome"/>
</dbReference>
<protein>
    <recommendedName>
        <fullName evidence="3">Phosphatidylinositol kinase</fullName>
    </recommendedName>
</protein>
<dbReference type="AlphaFoldDB" id="A0A6F8YWC4"/>
<evidence type="ECO:0000313" key="1">
    <source>
        <dbReference type="EMBL" id="BCB90475.1"/>
    </source>
</evidence>